<feature type="chain" id="PRO_5045515547" evidence="1">
    <location>
        <begin position="22"/>
        <end position="189"/>
    </location>
</feature>
<dbReference type="Proteomes" id="UP001162085">
    <property type="component" value="Chromosome 14"/>
</dbReference>
<evidence type="ECO:0000256" key="1">
    <source>
        <dbReference type="SAM" id="SignalP"/>
    </source>
</evidence>
<evidence type="ECO:0000313" key="3">
    <source>
        <dbReference type="Proteomes" id="UP001162085"/>
    </source>
</evidence>
<feature type="signal peptide" evidence="1">
    <location>
        <begin position="1"/>
        <end position="21"/>
    </location>
</feature>
<proteinExistence type="predicted"/>
<accession>A0ABN8WIZ6</accession>
<keyword evidence="3" id="KW-1185">Reference proteome</keyword>
<organism evidence="2 3">
    <name type="scientific">Saccharomyces uvarum</name>
    <name type="common">Yeast</name>
    <name type="synonym">Saccharomyces bayanus var. uvarum</name>
    <dbReference type="NCBI Taxonomy" id="230603"/>
    <lineage>
        <taxon>Eukaryota</taxon>
        <taxon>Fungi</taxon>
        <taxon>Dikarya</taxon>
        <taxon>Ascomycota</taxon>
        <taxon>Saccharomycotina</taxon>
        <taxon>Saccharomycetes</taxon>
        <taxon>Saccharomycetales</taxon>
        <taxon>Saccharomycetaceae</taxon>
        <taxon>Saccharomyces</taxon>
    </lineage>
</organism>
<gene>
    <name evidence="2" type="primary">SUVZ14G0020</name>
    <name evidence="2" type="ORF">SUVZ_14G0020</name>
</gene>
<dbReference type="EMBL" id="OX365941">
    <property type="protein sequence ID" value="CAI4050856.1"/>
    <property type="molecule type" value="Genomic_DNA"/>
</dbReference>
<name>A0ABN8WIZ6_SACUV</name>
<protein>
    <submittedName>
        <fullName evidence="2">Uncharacterized protein</fullName>
    </submittedName>
</protein>
<reference evidence="2" key="1">
    <citation type="submission" date="2022-10" db="EMBL/GenBank/DDBJ databases">
        <authorList>
            <person name="Byrne P K."/>
        </authorList>
    </citation>
    <scope>NUCLEOTIDE SEQUENCE</scope>
    <source>
        <strain evidence="2">ZP964</strain>
    </source>
</reference>
<sequence length="189" mass="21066">MHYSLILFGVISIWSIATTAATGDSIYLKGHRVGQDIDSLYKVYDNGTMHPVTFNEWLGDLAGTNDSTTGNATILKRDKSDVSCVNDTCQYVDYHVDDKGVISIDIATYHISAEWDNYTENNTSYGLSKRETKYETFCKKKICGIKVASFCNAYDLAVPAFDFNNNVYSLVRVSLIGLKMLPREIGLNA</sequence>
<keyword evidence="1" id="KW-0732">Signal</keyword>
<evidence type="ECO:0000313" key="2">
    <source>
        <dbReference type="EMBL" id="CAI4050856.1"/>
    </source>
</evidence>